<name>A0ABV5EDH1_9ACTN</name>
<comment type="caution">
    <text evidence="2">The sequence shown here is derived from an EMBL/GenBank/DDBJ whole genome shotgun (WGS) entry which is preliminary data.</text>
</comment>
<sequence>MTTALDRVRAALTLHGHSGGITELPSAAPTAVAAAEQLACPVGAIANSLVFEADGKPLLIVASGGHRVDLRKAASHVGVRKVRRAAPEFVLEATGQEVGGVAPIGHPTPLRTLVDTALADYPQVWAGAGLPHTMFRTTFEELVALTGGEATAVGI</sequence>
<dbReference type="CDD" id="cd04333">
    <property type="entry name" value="ProX_deacylase"/>
    <property type="match status" value="1"/>
</dbReference>
<keyword evidence="3" id="KW-1185">Reference proteome</keyword>
<dbReference type="Pfam" id="PF04073">
    <property type="entry name" value="tRNA_edit"/>
    <property type="match status" value="1"/>
</dbReference>
<protein>
    <submittedName>
        <fullName evidence="2">YbaK/EbsC family protein</fullName>
    </submittedName>
</protein>
<dbReference type="EMBL" id="JAYMRP010000016">
    <property type="protein sequence ID" value="MFB8774872.1"/>
    <property type="molecule type" value="Genomic_DNA"/>
</dbReference>
<reference evidence="2 3" key="1">
    <citation type="submission" date="2024-01" db="EMBL/GenBank/DDBJ databases">
        <title>Genome mining of biosynthetic gene clusters to explore secondary metabolites of Streptomyces sp.</title>
        <authorList>
            <person name="Baig A."/>
            <person name="Ajitkumar Shintre N."/>
            <person name="Kumar H."/>
            <person name="Anbarasu A."/>
            <person name="Ramaiah S."/>
        </authorList>
    </citation>
    <scope>NUCLEOTIDE SEQUENCE [LARGE SCALE GENOMIC DNA]</scope>
    <source>
        <strain evidence="2 3">A57</strain>
    </source>
</reference>
<accession>A0ABV5EDH1</accession>
<dbReference type="InterPro" id="IPR007214">
    <property type="entry name" value="YbaK/aa-tRNA-synth-assoc-dom"/>
</dbReference>
<dbReference type="PANTHER" id="PTHR30411">
    <property type="entry name" value="CYTOPLASMIC PROTEIN"/>
    <property type="match status" value="1"/>
</dbReference>
<dbReference type="Gene3D" id="3.90.960.10">
    <property type="entry name" value="YbaK/aminoacyl-tRNA synthetase-associated domain"/>
    <property type="match status" value="1"/>
</dbReference>
<evidence type="ECO:0000313" key="2">
    <source>
        <dbReference type="EMBL" id="MFB8774872.1"/>
    </source>
</evidence>
<dbReference type="Proteomes" id="UP001585080">
    <property type="component" value="Unassembled WGS sequence"/>
</dbReference>
<feature type="domain" description="YbaK/aminoacyl-tRNA synthetase-associated" evidence="1">
    <location>
        <begin position="27"/>
        <end position="143"/>
    </location>
</feature>
<gene>
    <name evidence="2" type="ORF">VSS16_19415</name>
</gene>
<dbReference type="InterPro" id="IPR036754">
    <property type="entry name" value="YbaK/aa-tRNA-synt-asso_dom_sf"/>
</dbReference>
<dbReference type="RefSeq" id="WP_376733559.1">
    <property type="nucleotide sequence ID" value="NZ_JAYMRP010000016.1"/>
</dbReference>
<dbReference type="PANTHER" id="PTHR30411:SF1">
    <property type="entry name" value="CYTOPLASMIC PROTEIN"/>
    <property type="match status" value="1"/>
</dbReference>
<dbReference type="SUPFAM" id="SSF55826">
    <property type="entry name" value="YbaK/ProRS associated domain"/>
    <property type="match status" value="1"/>
</dbReference>
<evidence type="ECO:0000313" key="3">
    <source>
        <dbReference type="Proteomes" id="UP001585080"/>
    </source>
</evidence>
<evidence type="ECO:0000259" key="1">
    <source>
        <dbReference type="Pfam" id="PF04073"/>
    </source>
</evidence>
<organism evidence="2 3">
    <name type="scientific">Streptomyces broussonetiae</name>
    <dbReference type="NCBI Taxonomy" id="2686304"/>
    <lineage>
        <taxon>Bacteria</taxon>
        <taxon>Bacillati</taxon>
        <taxon>Actinomycetota</taxon>
        <taxon>Actinomycetes</taxon>
        <taxon>Kitasatosporales</taxon>
        <taxon>Streptomycetaceae</taxon>
        <taxon>Streptomyces</taxon>
    </lineage>
</organism>
<proteinExistence type="predicted"/>